<comment type="similarity">
    <text evidence="3">Belongs to the metallo-dependent hydrolases superfamily. Phosphotriesterase family.</text>
</comment>
<dbReference type="SUPFAM" id="SSF51556">
    <property type="entry name" value="Metallo-dependent hydrolases"/>
    <property type="match status" value="1"/>
</dbReference>
<gene>
    <name evidence="4" type="ORF">NBG84_35935</name>
</gene>
<dbReference type="PROSITE" id="PS01322">
    <property type="entry name" value="PHOSPHOTRIESTERASE_1"/>
    <property type="match status" value="1"/>
</dbReference>
<evidence type="ECO:0000256" key="2">
    <source>
        <dbReference type="ARBA" id="ARBA00022801"/>
    </source>
</evidence>
<dbReference type="Proteomes" id="UP001431429">
    <property type="component" value="Unassembled WGS sequence"/>
</dbReference>
<keyword evidence="5" id="KW-1185">Reference proteome</keyword>
<reference evidence="4" key="1">
    <citation type="submission" date="2022-06" db="EMBL/GenBank/DDBJ databases">
        <title>Genome public.</title>
        <authorList>
            <person name="Sun Q."/>
        </authorList>
    </citation>
    <scope>NUCLEOTIDE SEQUENCE</scope>
    <source>
        <strain evidence="4">CWNU-1</strain>
    </source>
</reference>
<evidence type="ECO:0000313" key="5">
    <source>
        <dbReference type="Proteomes" id="UP001431429"/>
    </source>
</evidence>
<dbReference type="PROSITE" id="PS51347">
    <property type="entry name" value="PHOSPHOTRIESTERASE_2"/>
    <property type="match status" value="1"/>
</dbReference>
<dbReference type="PANTHER" id="PTHR10819:SF3">
    <property type="entry name" value="PHOSPHOTRIESTERASE-RELATED PROTEIN"/>
    <property type="match status" value="1"/>
</dbReference>
<dbReference type="InterPro" id="IPR017947">
    <property type="entry name" value="AryldialkylPase_Zn-BS"/>
</dbReference>
<evidence type="ECO:0000256" key="3">
    <source>
        <dbReference type="PROSITE-ProRule" id="PRU00679"/>
    </source>
</evidence>
<keyword evidence="2" id="KW-0378">Hydrolase</keyword>
<evidence type="ECO:0000256" key="1">
    <source>
        <dbReference type="ARBA" id="ARBA00022723"/>
    </source>
</evidence>
<proteinExistence type="inferred from homology"/>
<dbReference type="InterPro" id="IPR001559">
    <property type="entry name" value="Phosphotriesterase"/>
</dbReference>
<dbReference type="RefSeq" id="WP_250923893.1">
    <property type="nucleotide sequence ID" value="NZ_JAMQAW010000078.1"/>
</dbReference>
<protein>
    <recommendedName>
        <fullName evidence="6">Phosphotriesterase</fullName>
    </recommendedName>
</protein>
<accession>A0ABT0UYT9</accession>
<dbReference type="InterPro" id="IPR032466">
    <property type="entry name" value="Metal_Hydrolase"/>
</dbReference>
<evidence type="ECO:0000313" key="4">
    <source>
        <dbReference type="EMBL" id="MCM2393602.1"/>
    </source>
</evidence>
<dbReference type="Gene3D" id="3.20.20.140">
    <property type="entry name" value="Metal-dependent hydrolases"/>
    <property type="match status" value="1"/>
</dbReference>
<name>A0ABT0UYT9_9ACTN</name>
<comment type="caution">
    <text evidence="3">Lacks conserved residue(s) required for the propagation of feature annotation.</text>
</comment>
<dbReference type="PIRSF" id="PIRSF016839">
    <property type="entry name" value="PhP"/>
    <property type="match status" value="1"/>
</dbReference>
<organism evidence="4 5">
    <name type="scientific">Streptomyces albipurpureus</name>
    <dbReference type="NCBI Taxonomy" id="2897419"/>
    <lineage>
        <taxon>Bacteria</taxon>
        <taxon>Bacillati</taxon>
        <taxon>Actinomycetota</taxon>
        <taxon>Actinomycetes</taxon>
        <taxon>Kitasatosporales</taxon>
        <taxon>Streptomycetaceae</taxon>
        <taxon>Streptomyces</taxon>
    </lineage>
</organism>
<keyword evidence="1" id="KW-0479">Metal-binding</keyword>
<evidence type="ECO:0008006" key="6">
    <source>
        <dbReference type="Google" id="ProtNLM"/>
    </source>
</evidence>
<dbReference type="PANTHER" id="PTHR10819">
    <property type="entry name" value="PHOSPHOTRIESTERASE-RELATED"/>
    <property type="match status" value="1"/>
</dbReference>
<comment type="caution">
    <text evidence="4">The sequence shown here is derived from an EMBL/GenBank/DDBJ whole genome shotgun (WGS) entry which is preliminary data.</text>
</comment>
<sequence length="312" mass="34518">MTRDVMTVRGPVAAEELGSTLMHEHLLVNTMREHRAAGLLNDGIQALAELVRFRSEGGRTVVDLTNRSLGQRPADLRRLSEESGVNIVLGTGFYRQAYFDRDWMDRTSTRSIAELFVRDLTVGIDDTEVRAGIIGEIGCEQYISAQEERVFRAAAIAHRETGATISTHAAHWPVGLEQLDLLESAGVDPQRVIIGHCDSVGSPDWTRLQDVTDYHRAIARRGAYVEFDHIRKGVDLDRRIEYVLAMAEAGLIDHVLLSHDLAFRPDLSSHGGAGLTVIATTIVPQLRARGLSAKEIDRLLIDNPRRALTGTD</sequence>
<dbReference type="EMBL" id="JAMQAW010000078">
    <property type="protein sequence ID" value="MCM2393602.1"/>
    <property type="molecule type" value="Genomic_DNA"/>
</dbReference>
<dbReference type="Pfam" id="PF02126">
    <property type="entry name" value="PTE"/>
    <property type="match status" value="1"/>
</dbReference>